<keyword evidence="4" id="KW-1134">Transmembrane beta strand</keyword>
<dbReference type="CDD" id="cd07305">
    <property type="entry name" value="Porin3_Tom40"/>
    <property type="match status" value="1"/>
</dbReference>
<dbReference type="GO" id="GO:0005741">
    <property type="term" value="C:mitochondrial outer membrane"/>
    <property type="evidence" value="ECO:0007669"/>
    <property type="project" value="UniProtKB-SubCell"/>
</dbReference>
<dbReference type="PANTHER" id="PTHR10802">
    <property type="entry name" value="MITOCHONDRIAL IMPORT RECEPTOR SUBUNIT TOM40"/>
    <property type="match status" value="1"/>
</dbReference>
<evidence type="ECO:0000256" key="9">
    <source>
        <dbReference type="ARBA" id="ARBA00023136"/>
    </source>
</evidence>
<evidence type="ECO:0000313" key="13">
    <source>
        <dbReference type="Proteomes" id="UP001152797"/>
    </source>
</evidence>
<reference evidence="11" key="1">
    <citation type="submission" date="2022-10" db="EMBL/GenBank/DDBJ databases">
        <authorList>
            <person name="Chen Y."/>
            <person name="Dougan E. K."/>
            <person name="Chan C."/>
            <person name="Rhodes N."/>
            <person name="Thang M."/>
        </authorList>
    </citation>
    <scope>NUCLEOTIDE SEQUENCE</scope>
</reference>
<evidence type="ECO:0000256" key="10">
    <source>
        <dbReference type="SAM" id="MobiDB-lite"/>
    </source>
</evidence>
<evidence type="ECO:0000313" key="12">
    <source>
        <dbReference type="EMBL" id="CAL4779997.1"/>
    </source>
</evidence>
<dbReference type="Pfam" id="PF01459">
    <property type="entry name" value="Porin_3"/>
    <property type="match status" value="1"/>
</dbReference>
<dbReference type="AlphaFoldDB" id="A0A9P1CJE9"/>
<evidence type="ECO:0000256" key="4">
    <source>
        <dbReference type="ARBA" id="ARBA00022452"/>
    </source>
</evidence>
<keyword evidence="13" id="KW-1185">Reference proteome</keyword>
<dbReference type="InterPro" id="IPR027246">
    <property type="entry name" value="Porin_Euk/Tom40"/>
</dbReference>
<comment type="similarity">
    <text evidence="2">Belongs to the Tom40 family.</text>
</comment>
<proteinExistence type="inferred from homology"/>
<evidence type="ECO:0000256" key="3">
    <source>
        <dbReference type="ARBA" id="ARBA00022448"/>
    </source>
</evidence>
<comment type="subcellular location">
    <subcellularLocation>
        <location evidence="1">Mitochondrion outer membrane</location>
        <topology evidence="1">Multi-pass membrane protein</topology>
    </subcellularLocation>
</comment>
<keyword evidence="7" id="KW-0653">Protein transport</keyword>
<feature type="compositionally biased region" description="Basic and acidic residues" evidence="10">
    <location>
        <begin position="63"/>
        <end position="72"/>
    </location>
</feature>
<organism evidence="11">
    <name type="scientific">Cladocopium goreaui</name>
    <dbReference type="NCBI Taxonomy" id="2562237"/>
    <lineage>
        <taxon>Eukaryota</taxon>
        <taxon>Sar</taxon>
        <taxon>Alveolata</taxon>
        <taxon>Dinophyceae</taxon>
        <taxon>Suessiales</taxon>
        <taxon>Symbiodiniaceae</taxon>
        <taxon>Cladocopium</taxon>
    </lineage>
</organism>
<dbReference type="EMBL" id="CAMXCT030001741">
    <property type="protein sequence ID" value="CAL4779997.1"/>
    <property type="molecule type" value="Genomic_DNA"/>
</dbReference>
<dbReference type="GO" id="GO:0008320">
    <property type="term" value="F:protein transmembrane transporter activity"/>
    <property type="evidence" value="ECO:0007669"/>
    <property type="project" value="InterPro"/>
</dbReference>
<sequence length="368" mass="40668">MAQSGLAETVYDPITTDDWVKTHPAMEQRKTPWGRIFGSFRGSFLPMARSAVRAEEVPPAEAPRPEEKKPEEEPAAQFEFIQKEWQNISLQDNWDGFRIEAQNKVTETLQATHSIFLGTRLRECGYLYHFGSVFQSPDQRTVLLARAGLDGGVNGRIIQKFGSCWEVKASSNSDLKDVGRNMHESSVEYSGPERALCGKLAWQGAWVGGGSFVQKILPQLQMGGDLTLVGVNGVTSIGQVGLRYAEGKNILTATLSRTPPSGMPGSPGQVHELKMYFVRKITERLNLGTEFKFSYPDKDSGLSLGYEYIFRNARIQGLLDTDGKVSCCVHDAMGFGFSGVIDYARGDYKFGMVMQVAPQPEPGQQPPL</sequence>
<keyword evidence="3" id="KW-0813">Transport</keyword>
<evidence type="ECO:0000256" key="5">
    <source>
        <dbReference type="ARBA" id="ARBA00022692"/>
    </source>
</evidence>
<protein>
    <submittedName>
        <fullName evidence="12">Mitochondrial import receptor subunit TOM40-1</fullName>
    </submittedName>
</protein>
<accession>A0A9P1CJE9</accession>
<dbReference type="GO" id="GO:0030150">
    <property type="term" value="P:protein import into mitochondrial matrix"/>
    <property type="evidence" value="ECO:0007669"/>
    <property type="project" value="InterPro"/>
</dbReference>
<comment type="caution">
    <text evidence="11">The sequence shown here is derived from an EMBL/GenBank/DDBJ whole genome shotgun (WGS) entry which is preliminary data.</text>
</comment>
<dbReference type="InterPro" id="IPR023614">
    <property type="entry name" value="Porin_dom_sf"/>
</dbReference>
<dbReference type="InterPro" id="IPR037930">
    <property type="entry name" value="Tom40"/>
</dbReference>
<evidence type="ECO:0000256" key="7">
    <source>
        <dbReference type="ARBA" id="ARBA00022927"/>
    </source>
</evidence>
<dbReference type="EMBL" id="CAMXCT020001741">
    <property type="protein sequence ID" value="CAL1146060.1"/>
    <property type="molecule type" value="Genomic_DNA"/>
</dbReference>
<dbReference type="Gene3D" id="2.40.160.10">
    <property type="entry name" value="Porin"/>
    <property type="match status" value="1"/>
</dbReference>
<dbReference type="EMBL" id="CAMXCT010001741">
    <property type="protein sequence ID" value="CAI3992685.1"/>
    <property type="molecule type" value="Genomic_DNA"/>
</dbReference>
<evidence type="ECO:0000256" key="1">
    <source>
        <dbReference type="ARBA" id="ARBA00004374"/>
    </source>
</evidence>
<keyword evidence="6" id="KW-1000">Mitochondrion outer membrane</keyword>
<evidence type="ECO:0000256" key="8">
    <source>
        <dbReference type="ARBA" id="ARBA00023128"/>
    </source>
</evidence>
<evidence type="ECO:0000313" key="11">
    <source>
        <dbReference type="EMBL" id="CAI3992685.1"/>
    </source>
</evidence>
<keyword evidence="8" id="KW-0496">Mitochondrion</keyword>
<keyword evidence="12" id="KW-0675">Receptor</keyword>
<feature type="region of interest" description="Disordered" evidence="10">
    <location>
        <begin position="52"/>
        <end position="73"/>
    </location>
</feature>
<dbReference type="OrthoDB" id="19656at2759"/>
<keyword evidence="9" id="KW-0472">Membrane</keyword>
<keyword evidence="5" id="KW-0812">Transmembrane</keyword>
<gene>
    <name evidence="11" type="ORF">C1SCF055_LOCUS19491</name>
</gene>
<evidence type="ECO:0000256" key="6">
    <source>
        <dbReference type="ARBA" id="ARBA00022787"/>
    </source>
</evidence>
<evidence type="ECO:0000256" key="2">
    <source>
        <dbReference type="ARBA" id="ARBA00010510"/>
    </source>
</evidence>
<reference evidence="12 13" key="2">
    <citation type="submission" date="2024-05" db="EMBL/GenBank/DDBJ databases">
        <authorList>
            <person name="Chen Y."/>
            <person name="Shah S."/>
            <person name="Dougan E. K."/>
            <person name="Thang M."/>
            <person name="Chan C."/>
        </authorList>
    </citation>
    <scope>NUCLEOTIDE SEQUENCE [LARGE SCALE GENOMIC DNA]</scope>
</reference>
<name>A0A9P1CJE9_9DINO</name>
<dbReference type="Proteomes" id="UP001152797">
    <property type="component" value="Unassembled WGS sequence"/>
</dbReference>